<evidence type="ECO:0000313" key="2">
    <source>
        <dbReference type="Proteomes" id="UP000183567"/>
    </source>
</evidence>
<dbReference type="EMBL" id="LVVM01001188">
    <property type="protein sequence ID" value="OJA19078.1"/>
    <property type="molecule type" value="Genomic_DNA"/>
</dbReference>
<sequence length="46" mass="5234">MFVWYRHSALTIIYLSDVPPLSKPGALAKSAWNSRGWTVQEFLAPK</sequence>
<reference evidence="1 2" key="1">
    <citation type="submission" date="2016-03" db="EMBL/GenBank/DDBJ databases">
        <title>Comparative genomics of the ectomycorrhizal sister species Rhizopogon vinicolor and Rhizopogon vesiculosus (Basidiomycota: Boletales) reveals a divergence of the mating type B locus.</title>
        <authorList>
            <person name="Mujic A.B."/>
            <person name="Kuo A."/>
            <person name="Tritt A."/>
            <person name="Lipzen A."/>
            <person name="Chen C."/>
            <person name="Johnson J."/>
            <person name="Sharma A."/>
            <person name="Barry K."/>
            <person name="Grigoriev I.V."/>
            <person name="Spatafora J.W."/>
        </authorList>
    </citation>
    <scope>NUCLEOTIDE SEQUENCE [LARGE SCALE GENOMIC DNA]</scope>
    <source>
        <strain evidence="1 2">AM-OR11-056</strain>
    </source>
</reference>
<accession>A0A1J8QBP8</accession>
<feature type="non-terminal residue" evidence="1">
    <location>
        <position position="46"/>
    </location>
</feature>
<comment type="caution">
    <text evidence="1">The sequence shown here is derived from an EMBL/GenBank/DDBJ whole genome shotgun (WGS) entry which is preliminary data.</text>
</comment>
<dbReference type="AlphaFoldDB" id="A0A1J8QBP8"/>
<evidence type="ECO:0000313" key="1">
    <source>
        <dbReference type="EMBL" id="OJA19078.1"/>
    </source>
</evidence>
<organism evidence="1 2">
    <name type="scientific">Rhizopogon vesiculosus</name>
    <dbReference type="NCBI Taxonomy" id="180088"/>
    <lineage>
        <taxon>Eukaryota</taxon>
        <taxon>Fungi</taxon>
        <taxon>Dikarya</taxon>
        <taxon>Basidiomycota</taxon>
        <taxon>Agaricomycotina</taxon>
        <taxon>Agaricomycetes</taxon>
        <taxon>Agaricomycetidae</taxon>
        <taxon>Boletales</taxon>
        <taxon>Suillineae</taxon>
        <taxon>Rhizopogonaceae</taxon>
        <taxon>Rhizopogon</taxon>
    </lineage>
</organism>
<protein>
    <submittedName>
        <fullName evidence="1">Uncharacterized protein</fullName>
    </submittedName>
</protein>
<dbReference type="Proteomes" id="UP000183567">
    <property type="component" value="Unassembled WGS sequence"/>
</dbReference>
<dbReference type="OrthoDB" id="2663870at2759"/>
<proteinExistence type="predicted"/>
<keyword evidence="2" id="KW-1185">Reference proteome</keyword>
<gene>
    <name evidence="1" type="ORF">AZE42_03750</name>
</gene>
<name>A0A1J8QBP8_9AGAM</name>